<proteinExistence type="predicted"/>
<accession>A0A7X1THJ7</accession>
<dbReference type="Proteomes" id="UP000484381">
    <property type="component" value="Unassembled WGS sequence"/>
</dbReference>
<name>A0A7X1THJ7_9BURK</name>
<reference evidence="1 2" key="1">
    <citation type="submission" date="2019-10" db="EMBL/GenBank/DDBJ databases">
        <title>Paraburkholderia sp. isolated from nodules of Mimosa pudica from Brazilian Atlantic Forest soils.</title>
        <authorList>
            <person name="Paulitsch F."/>
            <person name="Hungria M."/>
            <person name="Dall'Agnol R."/>
        </authorList>
    </citation>
    <scope>NUCLEOTIDE SEQUENCE [LARGE SCALE GENOMIC DNA]</scope>
    <source>
        <strain evidence="1 2">CNPSo 3157</strain>
    </source>
</reference>
<keyword evidence="2" id="KW-1185">Reference proteome</keyword>
<gene>
    <name evidence="1" type="ORF">GCT13_22520</name>
</gene>
<protein>
    <recommendedName>
        <fullName evidence="3">Rap1a immunity protein domain-containing protein</fullName>
    </recommendedName>
</protein>
<evidence type="ECO:0000313" key="1">
    <source>
        <dbReference type="EMBL" id="MPW19605.1"/>
    </source>
</evidence>
<dbReference type="AlphaFoldDB" id="A0A7X1THJ7"/>
<comment type="caution">
    <text evidence="1">The sequence shown here is derived from an EMBL/GenBank/DDBJ whole genome shotgun (WGS) entry which is preliminary data.</text>
</comment>
<sequence length="123" mass="13552">MSNELKTGEKRMTHMFRRWLGVLVIASAVNCPDVAHATTAMGVPSCGQWIARKNSTADKATSESWLLGYLSGLATGSRVDILRDTDYDSLMAWMDNYCNAHPLERVSGGAAQLYLDLQGRMPK</sequence>
<evidence type="ECO:0008006" key="3">
    <source>
        <dbReference type="Google" id="ProtNLM"/>
    </source>
</evidence>
<evidence type="ECO:0000313" key="2">
    <source>
        <dbReference type="Proteomes" id="UP000484381"/>
    </source>
</evidence>
<dbReference type="EMBL" id="WHNP01000021">
    <property type="protein sequence ID" value="MPW19605.1"/>
    <property type="molecule type" value="Genomic_DNA"/>
</dbReference>
<dbReference type="RefSeq" id="WP_152761789.1">
    <property type="nucleotide sequence ID" value="NZ_WHNP01000021.1"/>
</dbReference>
<organism evidence="1 2">
    <name type="scientific">Paraburkholderia franconis</name>
    <dbReference type="NCBI Taxonomy" id="2654983"/>
    <lineage>
        <taxon>Bacteria</taxon>
        <taxon>Pseudomonadati</taxon>
        <taxon>Pseudomonadota</taxon>
        <taxon>Betaproteobacteria</taxon>
        <taxon>Burkholderiales</taxon>
        <taxon>Burkholderiaceae</taxon>
        <taxon>Paraburkholderia</taxon>
    </lineage>
</organism>